<dbReference type="GO" id="GO:0009341">
    <property type="term" value="C:beta-galactosidase complex"/>
    <property type="evidence" value="ECO:0007669"/>
    <property type="project" value="InterPro"/>
</dbReference>
<evidence type="ECO:0000256" key="1">
    <source>
        <dbReference type="ARBA" id="ARBA00001412"/>
    </source>
</evidence>
<dbReference type="RefSeq" id="WP_109229739.1">
    <property type="nucleotide sequence ID" value="NZ_PYHR01000002.1"/>
</dbReference>
<comment type="caution">
    <text evidence="10">The sequence shown here is derived from an EMBL/GenBank/DDBJ whole genome shotgun (WGS) entry which is preliminary data.</text>
</comment>
<dbReference type="GO" id="GO:0004565">
    <property type="term" value="F:beta-galactosidase activity"/>
    <property type="evidence" value="ECO:0007669"/>
    <property type="project" value="UniProtKB-EC"/>
</dbReference>
<evidence type="ECO:0000256" key="7">
    <source>
        <dbReference type="ARBA" id="ARBA00023295"/>
    </source>
</evidence>
<accession>A0A2U1ZWK2</accession>
<comment type="catalytic activity">
    <reaction evidence="1">
        <text>Hydrolysis of terminal non-reducing beta-D-galactose residues in beta-D-galactosides.</text>
        <dbReference type="EC" id="3.2.1.23"/>
    </reaction>
</comment>
<dbReference type="SUPFAM" id="SSF52317">
    <property type="entry name" value="Class I glutamine amidotransferase-like"/>
    <property type="match status" value="1"/>
</dbReference>
<dbReference type="Pfam" id="PF08532">
    <property type="entry name" value="Glyco_hydro_42M"/>
    <property type="match status" value="1"/>
</dbReference>
<dbReference type="InterPro" id="IPR013738">
    <property type="entry name" value="Beta_galactosidase_Trimer"/>
</dbReference>
<evidence type="ECO:0000259" key="8">
    <source>
        <dbReference type="Pfam" id="PF02449"/>
    </source>
</evidence>
<dbReference type="InterPro" id="IPR017853">
    <property type="entry name" value="GH"/>
</dbReference>
<keyword evidence="5" id="KW-0378">Hydrolase</keyword>
<evidence type="ECO:0000256" key="4">
    <source>
        <dbReference type="ARBA" id="ARBA00022723"/>
    </source>
</evidence>
<keyword evidence="11" id="KW-1185">Reference proteome</keyword>
<dbReference type="CDD" id="cd03143">
    <property type="entry name" value="A4_beta-galactosidase_middle_domain"/>
    <property type="match status" value="1"/>
</dbReference>
<proteinExistence type="inferred from homology"/>
<gene>
    <name evidence="10" type="ORF">C8046_12490</name>
</gene>
<dbReference type="EMBL" id="PYHR01000002">
    <property type="protein sequence ID" value="PWD51358.1"/>
    <property type="molecule type" value="Genomic_DNA"/>
</dbReference>
<dbReference type="Gene3D" id="3.20.20.80">
    <property type="entry name" value="Glycosidases"/>
    <property type="match status" value="1"/>
</dbReference>
<reference evidence="10 11" key="1">
    <citation type="submission" date="2018-03" db="EMBL/GenBank/DDBJ databases">
        <title>Genome assembly of novel Miniimonas species PCH200.</title>
        <authorList>
            <person name="Thakur V."/>
            <person name="Kumar V."/>
            <person name="Singh D."/>
        </authorList>
    </citation>
    <scope>NUCLEOTIDE SEQUENCE [LARGE SCALE GENOMIC DNA]</scope>
    <source>
        <strain evidence="10 11">PCH200</strain>
    </source>
</reference>
<dbReference type="Proteomes" id="UP000245166">
    <property type="component" value="Unassembled WGS sequence"/>
</dbReference>
<evidence type="ECO:0000256" key="6">
    <source>
        <dbReference type="ARBA" id="ARBA00022833"/>
    </source>
</evidence>
<comment type="similarity">
    <text evidence="2">Belongs to the glycosyl hydrolase 42 family.</text>
</comment>
<evidence type="ECO:0000313" key="11">
    <source>
        <dbReference type="Proteomes" id="UP000245166"/>
    </source>
</evidence>
<dbReference type="Gene3D" id="3.40.50.880">
    <property type="match status" value="1"/>
</dbReference>
<evidence type="ECO:0000313" key="10">
    <source>
        <dbReference type="EMBL" id="PWD51358.1"/>
    </source>
</evidence>
<dbReference type="InterPro" id="IPR013529">
    <property type="entry name" value="Glyco_hydro_42_N"/>
</dbReference>
<feature type="domain" description="Glycoside hydrolase family 42 N-terminal" evidence="8">
    <location>
        <begin position="15"/>
        <end position="394"/>
    </location>
</feature>
<dbReference type="PANTHER" id="PTHR36447">
    <property type="entry name" value="BETA-GALACTOSIDASE GANA"/>
    <property type="match status" value="1"/>
</dbReference>
<dbReference type="GO" id="GO:0046872">
    <property type="term" value="F:metal ion binding"/>
    <property type="evidence" value="ECO:0007669"/>
    <property type="project" value="UniProtKB-KW"/>
</dbReference>
<evidence type="ECO:0000256" key="3">
    <source>
        <dbReference type="ARBA" id="ARBA00012756"/>
    </source>
</evidence>
<feature type="domain" description="Beta-galactosidase trimerisation" evidence="9">
    <location>
        <begin position="407"/>
        <end position="618"/>
    </location>
</feature>
<evidence type="ECO:0000256" key="2">
    <source>
        <dbReference type="ARBA" id="ARBA00005940"/>
    </source>
</evidence>
<evidence type="ECO:0000256" key="5">
    <source>
        <dbReference type="ARBA" id="ARBA00022801"/>
    </source>
</evidence>
<name>A0A2U1ZWK2_9MICO</name>
<sequence length="708" mass="78397">MTDHAPSRIHFGAAYYLEYQRDPQLDRDLDLMVEAGFTVIRVGESVWSTWEPEDGVFDLDWLQPVLDAAHARGIGVILGTPTYAVPMWLARKYPEIGGERRTGQKIGWGTRQEADFSHAAFRFHAERVVRKVVGRYADHPAVIGFQVDNEPGNELFHNHSVFQRFVDELRGQYGTVERLNEEWGLTYWSHRLSTWADLWTPDNNAQPQYDLAWRRFQARLTTELITWQRDVVKEYARPEQFVTTCMSYDRPALRDDAVGAVLDIASGNPYFRVQDHLALPDTADLDVEQSWYTTGAWSVYRTADRMWSTKQAPFLVTETAAASIWGSSLNEPPYRGQLRQAAWALVSRGAHAIEYWHWNSLPYGAETYWGGVLPHTDRPGRIYHEAAQLGRELAAAGADVARLVPEADIGLLYSTDSKWAMAFQPPFGLAEPDVRSYERIVDGWYRAAFDARLQTRVVQPRHVFADTPADVAADLPVLVVPGFYIATDAQLDWLREYAAAGGHLVLGIRSGYADAEARPRTDAQPARLAEAAGVSYDEFSNLASVPAVGSGTLPVPDGAAARLWADALRADEGTEVLAGYAHPHFGQSPAVTTREHGAGRITVVGTQPDPVFGAAILRWAVPDAATAAWVSGVDRPESVTVTGARGADGPVRYVHNYSWEPATVVVPVDSEDLLADRDDDGARPVLAAGTRVELGAWDVRVLREVAAG</sequence>
<keyword evidence="6" id="KW-0862">Zinc</keyword>
<keyword evidence="7" id="KW-0326">Glycosidase</keyword>
<dbReference type="EC" id="3.2.1.23" evidence="3"/>
<dbReference type="InterPro" id="IPR029062">
    <property type="entry name" value="Class_I_gatase-like"/>
</dbReference>
<dbReference type="PANTHER" id="PTHR36447:SF2">
    <property type="entry name" value="BETA-GALACTOSIDASE YESZ"/>
    <property type="match status" value="1"/>
</dbReference>
<protein>
    <recommendedName>
        <fullName evidence="3">beta-galactosidase</fullName>
        <ecNumber evidence="3">3.2.1.23</ecNumber>
    </recommendedName>
</protein>
<evidence type="ECO:0000259" key="9">
    <source>
        <dbReference type="Pfam" id="PF08532"/>
    </source>
</evidence>
<dbReference type="AlphaFoldDB" id="A0A2U1ZWK2"/>
<organism evidence="10 11">
    <name type="scientific">Serinibacter arcticus</name>
    <dbReference type="NCBI Taxonomy" id="1655435"/>
    <lineage>
        <taxon>Bacteria</taxon>
        <taxon>Bacillati</taxon>
        <taxon>Actinomycetota</taxon>
        <taxon>Actinomycetes</taxon>
        <taxon>Micrococcales</taxon>
        <taxon>Beutenbergiaceae</taxon>
        <taxon>Serinibacter</taxon>
    </lineage>
</organism>
<dbReference type="InterPro" id="IPR003476">
    <property type="entry name" value="Glyco_hydro_42"/>
</dbReference>
<dbReference type="OrthoDB" id="9800974at2"/>
<dbReference type="Pfam" id="PF02449">
    <property type="entry name" value="Glyco_hydro_42"/>
    <property type="match status" value="1"/>
</dbReference>
<dbReference type="GO" id="GO:0005975">
    <property type="term" value="P:carbohydrate metabolic process"/>
    <property type="evidence" value="ECO:0007669"/>
    <property type="project" value="InterPro"/>
</dbReference>
<keyword evidence="4" id="KW-0479">Metal-binding</keyword>
<dbReference type="SUPFAM" id="SSF51445">
    <property type="entry name" value="(Trans)glycosidases"/>
    <property type="match status" value="1"/>
</dbReference>